<organism evidence="1 2">
    <name type="scientific">Streptomyces citrinus</name>
    <dbReference type="NCBI Taxonomy" id="3118173"/>
    <lineage>
        <taxon>Bacteria</taxon>
        <taxon>Bacillati</taxon>
        <taxon>Actinomycetota</taxon>
        <taxon>Actinomycetes</taxon>
        <taxon>Kitasatosporales</taxon>
        <taxon>Streptomycetaceae</taxon>
        <taxon>Streptomyces</taxon>
    </lineage>
</organism>
<protein>
    <submittedName>
        <fullName evidence="1">Uncharacterized protein</fullName>
    </submittedName>
</protein>
<accession>A0ACD5ARL6</accession>
<dbReference type="Proteomes" id="UP001432251">
    <property type="component" value="Plasmid p1"/>
</dbReference>
<proteinExistence type="predicted"/>
<geneLocation type="plasmid" evidence="1 2">
    <name>p1</name>
</geneLocation>
<evidence type="ECO:0000313" key="2">
    <source>
        <dbReference type="Proteomes" id="UP001432251"/>
    </source>
</evidence>
<dbReference type="EMBL" id="CP146023">
    <property type="protein sequence ID" value="WWQ69574.1"/>
    <property type="molecule type" value="Genomic_DNA"/>
</dbReference>
<sequence>MRRPDRGTLRAAGFTALLMTVFLTVNTSVAYGADAAGSSDGLLSPLEITTSEGVSIKNYELGAQSGSLMNFAGNLQVMVLSGLFTVIRVGIGLACWAIEVAYRFPLLKLLAAPAQRLSELYTDTVVNELDLKSTLLAWAFVFGLVMVMRGKHAKGWGEIALTLVIGAVAASVFVTPNFLLGKDGPLLQTQSAAAEIAQKTVSSYSWGGKIASDDPCSGLVGNAMNKCYGVQEATTPDAEKIAKPIQDAVTNAMVVKPFMLLEYGRILDPSKPADRAAYAVHLKWVSGGYKVATPKNTDKNDPCRKIHGPAHKYCERGQKPFNPNDYPKITLGSDAFSALMPIVSKDDQEFGAFLEDLKKSGPVGKKCAAYAAAPSWWRVSAVGMVFIAALLIIALLLSAAVALTGVAAVCAGAAAAGGITWVWGMLPGPSRSVVWRWLALFGISMAIILAIATFIPAVGITIDVILTDGPDLLAERLLLIDVLALVGIAFHRRLLVLITSFGQRMTLRMRYASVGGSHLAGDSQLGAALAMSGGAGGYLATGSLRGRGATGLGLTTSSLMQGVHGGLTDGAGMPGDPRRLLADANAEASRGLAPFGLAVAGGRLAAGAAFGLLVGKRPDGAKLASLRKPTAAGDDPTAAAGMGPGGAGPGGGPGGGRLGPNGPAGGPADRYRDENGEIKDPDTGATLHDQNVDRTLLSTRAHNSLIRLRGYRLAYQGGRVLYGATMALPSTARTAASGTSTATADARQQLRVWGNTLRQDGRAWTSMLHQPAGSGPTASGRRMSPAPTSTGSAAGPAPWGTPASGVSAGSGVAGARSPRPVTGMPGLRPTAPPPRPPVTPGGSGQGAAPSGRPASAAPPSSAGPAATPPPQGSASRVPRPQPRSRPSYGPSRSVAARRDAEAMFRRILDNNARRPDQGDDGGEAP</sequence>
<keyword evidence="2" id="KW-1185">Reference proteome</keyword>
<reference evidence="1" key="1">
    <citation type="journal article" date="2025" name="Int. J. Syst. Evol. Microbiol.">
        <title>Streptomyces citrinus sp. nov., with yellow diffusible pigment.</title>
        <authorList>
            <person name="He Y."/>
            <person name="Yang E."/>
            <person name="Xu J."/>
            <person name="Sun Y."/>
            <person name="Sun L."/>
        </authorList>
    </citation>
    <scope>NUCLEOTIDE SEQUENCE</scope>
    <source>
        <strain evidence="1">Q6</strain>
    </source>
</reference>
<keyword evidence="1" id="KW-0614">Plasmid</keyword>
<evidence type="ECO:0000313" key="1">
    <source>
        <dbReference type="EMBL" id="WWQ69574.1"/>
    </source>
</evidence>
<name>A0ACD5ARL6_9ACTN</name>
<gene>
    <name evidence="1" type="ORF">V2W30_41155</name>
</gene>